<evidence type="ECO:0000313" key="2">
    <source>
        <dbReference type="EMBL" id="MBN8661354.1"/>
    </source>
</evidence>
<proteinExistence type="predicted"/>
<dbReference type="InterPro" id="IPR023393">
    <property type="entry name" value="START-like_dom_sf"/>
</dbReference>
<feature type="domain" description="Coenzyme Q-binding protein COQ10 START" evidence="1">
    <location>
        <begin position="100"/>
        <end position="226"/>
    </location>
</feature>
<dbReference type="Gene3D" id="3.30.530.20">
    <property type="match status" value="1"/>
</dbReference>
<evidence type="ECO:0000259" key="1">
    <source>
        <dbReference type="Pfam" id="PF03364"/>
    </source>
</evidence>
<sequence length="245" mass="27679">MHKSKLQPNRKERAGRTMRQAGFIVVFSAGLTLLGVGVEAQNVDKTALNTEVKTINDSIKVDAVADASIFPFLKKPQVNSNKKEGETNTRLSRATVEATIKAPRDFVWDSLTDFLSYPKLFPRMSSCKIIKRTGDQVYLETELKPQMFVRETCQHTVNEIGAKPELIRWRMLDGTFKSAYGEWKLIPVNDGKHCLVKYSLEIDPGPAIPRPVASWALKMVQKEIIAGVKQTLDQEYERRSKQAAR</sequence>
<dbReference type="Pfam" id="PF03364">
    <property type="entry name" value="Polyketide_cyc"/>
    <property type="match status" value="1"/>
</dbReference>
<organism evidence="2 3">
    <name type="scientific">Candidatus Obscuribacter phosphatis</name>
    <dbReference type="NCBI Taxonomy" id="1906157"/>
    <lineage>
        <taxon>Bacteria</taxon>
        <taxon>Bacillati</taxon>
        <taxon>Candidatus Melainabacteria</taxon>
        <taxon>Candidatus Obscuribacterales</taxon>
        <taxon>Candidatus Obscuribacteraceae</taxon>
        <taxon>Candidatus Obscuribacter</taxon>
    </lineage>
</organism>
<protein>
    <submittedName>
        <fullName evidence="2">SRPBCC family protein</fullName>
    </submittedName>
</protein>
<dbReference type="AlphaFoldDB" id="A0A8J7P8T4"/>
<accession>A0A8J7P8T4</accession>
<reference evidence="2" key="1">
    <citation type="submission" date="2021-02" db="EMBL/GenBank/DDBJ databases">
        <title>Genome-Resolved Metagenomics of a Microbial Community Performing Photosynthetic Biological Nutrient Removal.</title>
        <authorList>
            <person name="Mcdaniel E.A."/>
        </authorList>
    </citation>
    <scope>NUCLEOTIDE SEQUENCE</scope>
    <source>
        <strain evidence="2">UWPOB_OBS1</strain>
    </source>
</reference>
<evidence type="ECO:0000313" key="3">
    <source>
        <dbReference type="Proteomes" id="UP000664277"/>
    </source>
</evidence>
<dbReference type="EMBL" id="JAFLCK010000019">
    <property type="protein sequence ID" value="MBN8661354.1"/>
    <property type="molecule type" value="Genomic_DNA"/>
</dbReference>
<comment type="caution">
    <text evidence="2">The sequence shown here is derived from an EMBL/GenBank/DDBJ whole genome shotgun (WGS) entry which is preliminary data.</text>
</comment>
<gene>
    <name evidence="2" type="ORF">J0M35_13390</name>
</gene>
<dbReference type="Proteomes" id="UP000664277">
    <property type="component" value="Unassembled WGS sequence"/>
</dbReference>
<dbReference type="InterPro" id="IPR005031">
    <property type="entry name" value="COQ10_START"/>
</dbReference>
<name>A0A8J7P8T4_9BACT</name>
<dbReference type="SUPFAM" id="SSF55961">
    <property type="entry name" value="Bet v1-like"/>
    <property type="match status" value="1"/>
</dbReference>